<evidence type="ECO:0000256" key="3">
    <source>
        <dbReference type="ARBA" id="ARBA00022676"/>
    </source>
</evidence>
<dbReference type="GO" id="GO:0005886">
    <property type="term" value="C:plasma membrane"/>
    <property type="evidence" value="ECO:0007669"/>
    <property type="project" value="UniProtKB-SubCell"/>
</dbReference>
<dbReference type="InterPro" id="IPR029044">
    <property type="entry name" value="Nucleotide-diphossugar_trans"/>
</dbReference>
<feature type="domain" description="Glycosyltransferase 2-like" evidence="6">
    <location>
        <begin position="22"/>
        <end position="170"/>
    </location>
</feature>
<accession>A0A502G8R6</accession>
<dbReference type="RefSeq" id="WP_140882640.1">
    <property type="nucleotide sequence ID" value="NZ_RCZP01000007.1"/>
</dbReference>
<dbReference type="OrthoDB" id="114108at2"/>
<comment type="subcellular location">
    <subcellularLocation>
        <location evidence="1">Cell membrane</location>
    </subcellularLocation>
</comment>
<dbReference type="EMBL" id="RCZP01000007">
    <property type="protein sequence ID" value="TPG57720.1"/>
    <property type="molecule type" value="Genomic_DNA"/>
</dbReference>
<evidence type="ECO:0000313" key="8">
    <source>
        <dbReference type="Proteomes" id="UP000317078"/>
    </source>
</evidence>
<gene>
    <name evidence="7" type="ORF">EAH89_09830</name>
</gene>
<dbReference type="PANTHER" id="PTHR43646:SF2">
    <property type="entry name" value="GLYCOSYLTRANSFERASE 2-LIKE DOMAIN-CONTAINING PROTEIN"/>
    <property type="match status" value="1"/>
</dbReference>
<dbReference type="AlphaFoldDB" id="A0A502G8R6"/>
<dbReference type="PANTHER" id="PTHR43646">
    <property type="entry name" value="GLYCOSYLTRANSFERASE"/>
    <property type="match status" value="1"/>
</dbReference>
<dbReference type="InterPro" id="IPR001173">
    <property type="entry name" value="Glyco_trans_2-like"/>
</dbReference>
<comment type="caution">
    <text evidence="7">The sequence shown here is derived from an EMBL/GenBank/DDBJ whole genome shotgun (WGS) entry which is preliminary data.</text>
</comment>
<dbReference type="Gene3D" id="3.90.550.10">
    <property type="entry name" value="Spore Coat Polysaccharide Biosynthesis Protein SpsA, Chain A"/>
    <property type="match status" value="1"/>
</dbReference>
<evidence type="ECO:0000256" key="4">
    <source>
        <dbReference type="ARBA" id="ARBA00022679"/>
    </source>
</evidence>
<keyword evidence="4 7" id="KW-0808">Transferase</keyword>
<dbReference type="SUPFAM" id="SSF53448">
    <property type="entry name" value="Nucleotide-diphospho-sugar transferases"/>
    <property type="match status" value="1"/>
</dbReference>
<evidence type="ECO:0000256" key="5">
    <source>
        <dbReference type="ARBA" id="ARBA00023136"/>
    </source>
</evidence>
<keyword evidence="3" id="KW-0328">Glycosyltransferase</keyword>
<evidence type="ECO:0000256" key="1">
    <source>
        <dbReference type="ARBA" id="ARBA00004236"/>
    </source>
</evidence>
<evidence type="ECO:0000313" key="7">
    <source>
        <dbReference type="EMBL" id="TPG57720.1"/>
    </source>
</evidence>
<name>A0A502G8R6_9PROT</name>
<organism evidence="7 8">
    <name type="scientific">Muricoccus nepalensis</name>
    <dbReference type="NCBI Taxonomy" id="1854500"/>
    <lineage>
        <taxon>Bacteria</taxon>
        <taxon>Pseudomonadati</taxon>
        <taxon>Pseudomonadota</taxon>
        <taxon>Alphaproteobacteria</taxon>
        <taxon>Acetobacterales</taxon>
        <taxon>Roseomonadaceae</taxon>
        <taxon>Muricoccus</taxon>
    </lineage>
</organism>
<keyword evidence="5" id="KW-0472">Membrane</keyword>
<sequence length="375" mass="39989">MHDKEGAAVPPDERLRGASAVIAIPARDEEACLPACLLALDGQRDARGRPLRPGSFAVLLLANNCRDRTAEVARGLAPGLSYPLLVREAVLPAARAHAGGARRAAMDAAAELLAGGPPGAAILTTDADGRPDPGWLGANLAALAAGAEAVAGTIRPALDEWGALPEALREREQREARYAALLDELAARLDPDPHDPWPRHGIHSGASIALTLDAYRRIGGLPLVPSGEDRALFAALLRADMRVRHCPDARVTVSCRLDGRAAGGMADTMRHRLQDEDAAPTDPRLEPVRDAFRRFRRRRALRRLRAGRGDPRRLARALGLGVDRLVDIAARRGFWRAWEELETAAPALSRRALPAGALLAETARAAALLSALRGA</sequence>
<keyword evidence="8" id="KW-1185">Reference proteome</keyword>
<evidence type="ECO:0000259" key="6">
    <source>
        <dbReference type="Pfam" id="PF00535"/>
    </source>
</evidence>
<dbReference type="Pfam" id="PF00535">
    <property type="entry name" value="Glycos_transf_2"/>
    <property type="match status" value="1"/>
</dbReference>
<keyword evidence="2" id="KW-1003">Cell membrane</keyword>
<evidence type="ECO:0000256" key="2">
    <source>
        <dbReference type="ARBA" id="ARBA00022475"/>
    </source>
</evidence>
<protein>
    <submittedName>
        <fullName evidence="7">Glycosyltransferase</fullName>
    </submittedName>
</protein>
<proteinExistence type="predicted"/>
<reference evidence="7 8" key="1">
    <citation type="journal article" date="2019" name="Environ. Microbiol.">
        <title>Species interactions and distinct microbial communities in high Arctic permafrost affected cryosols are associated with the CH4 and CO2 gas fluxes.</title>
        <authorList>
            <person name="Altshuler I."/>
            <person name="Hamel J."/>
            <person name="Turney S."/>
            <person name="Magnuson E."/>
            <person name="Levesque R."/>
            <person name="Greer C."/>
            <person name="Whyte L.G."/>
        </authorList>
    </citation>
    <scope>NUCLEOTIDE SEQUENCE [LARGE SCALE GENOMIC DNA]</scope>
    <source>
        <strain evidence="7 8">S9.3B</strain>
    </source>
</reference>
<dbReference type="Proteomes" id="UP000317078">
    <property type="component" value="Unassembled WGS sequence"/>
</dbReference>
<dbReference type="GO" id="GO:0016757">
    <property type="term" value="F:glycosyltransferase activity"/>
    <property type="evidence" value="ECO:0007669"/>
    <property type="project" value="UniProtKB-KW"/>
</dbReference>